<dbReference type="GeneID" id="83176598"/>
<name>A0A9W9NB74_9EURO</name>
<gene>
    <name evidence="1" type="ORF">N7498_002235</name>
</gene>
<evidence type="ECO:0000313" key="1">
    <source>
        <dbReference type="EMBL" id="KAJ5215828.1"/>
    </source>
</evidence>
<reference evidence="1" key="1">
    <citation type="submission" date="2022-12" db="EMBL/GenBank/DDBJ databases">
        <authorList>
            <person name="Petersen C."/>
        </authorList>
    </citation>
    <scope>NUCLEOTIDE SEQUENCE</scope>
    <source>
        <strain evidence="1">IBT 15544</strain>
    </source>
</reference>
<dbReference type="OrthoDB" id="4362374at2759"/>
<dbReference type="AlphaFoldDB" id="A0A9W9NB74"/>
<sequence>MLLYCFISARTGEVHKSIARRGSARLPSGDEKDIGLEAYIMAHFELTIKIVDKEPMLVLTYDRRFIKGY</sequence>
<dbReference type="Proteomes" id="UP001150904">
    <property type="component" value="Unassembled WGS sequence"/>
</dbReference>
<comment type="caution">
    <text evidence="1">The sequence shown here is derived from an EMBL/GenBank/DDBJ whole genome shotgun (WGS) entry which is preliminary data.</text>
</comment>
<reference evidence="1" key="2">
    <citation type="journal article" date="2023" name="IMA Fungus">
        <title>Comparative genomic study of the Penicillium genus elucidates a diverse pangenome and 15 lateral gene transfer events.</title>
        <authorList>
            <person name="Petersen C."/>
            <person name="Sorensen T."/>
            <person name="Nielsen M.R."/>
            <person name="Sondergaard T.E."/>
            <person name="Sorensen J.L."/>
            <person name="Fitzpatrick D.A."/>
            <person name="Frisvad J.C."/>
            <person name="Nielsen K.L."/>
        </authorList>
    </citation>
    <scope>NUCLEOTIDE SEQUENCE</scope>
    <source>
        <strain evidence="1">IBT 15544</strain>
    </source>
</reference>
<accession>A0A9W9NB74</accession>
<keyword evidence="2" id="KW-1185">Reference proteome</keyword>
<evidence type="ECO:0000313" key="2">
    <source>
        <dbReference type="Proteomes" id="UP001150904"/>
    </source>
</evidence>
<organism evidence="1 2">
    <name type="scientific">Penicillium cinerascens</name>
    <dbReference type="NCBI Taxonomy" id="70096"/>
    <lineage>
        <taxon>Eukaryota</taxon>
        <taxon>Fungi</taxon>
        <taxon>Dikarya</taxon>
        <taxon>Ascomycota</taxon>
        <taxon>Pezizomycotina</taxon>
        <taxon>Eurotiomycetes</taxon>
        <taxon>Eurotiomycetidae</taxon>
        <taxon>Eurotiales</taxon>
        <taxon>Aspergillaceae</taxon>
        <taxon>Penicillium</taxon>
    </lineage>
</organism>
<protein>
    <submittedName>
        <fullName evidence="1">Zinc finger C2H2</fullName>
    </submittedName>
</protein>
<dbReference type="RefSeq" id="XP_058311641.1">
    <property type="nucleotide sequence ID" value="XM_058449297.1"/>
</dbReference>
<proteinExistence type="predicted"/>
<dbReference type="EMBL" id="JAPQKR010000005">
    <property type="protein sequence ID" value="KAJ5215828.1"/>
    <property type="molecule type" value="Genomic_DNA"/>
</dbReference>